<feature type="domain" description="VOC" evidence="1">
    <location>
        <begin position="4"/>
        <end position="118"/>
    </location>
</feature>
<evidence type="ECO:0000259" key="1">
    <source>
        <dbReference type="PROSITE" id="PS51819"/>
    </source>
</evidence>
<dbReference type="InterPro" id="IPR037523">
    <property type="entry name" value="VOC_core"/>
</dbReference>
<dbReference type="InterPro" id="IPR029068">
    <property type="entry name" value="Glyas_Bleomycin-R_OHBP_Dase"/>
</dbReference>
<gene>
    <name evidence="2" type="ORF">GZA08_16475</name>
</gene>
<dbReference type="PROSITE" id="PS51819">
    <property type="entry name" value="VOC"/>
    <property type="match status" value="1"/>
</dbReference>
<dbReference type="Gene3D" id="3.10.180.10">
    <property type="entry name" value="2,3-Dihydroxybiphenyl 1,2-Dioxygenase, domain 1"/>
    <property type="match status" value="1"/>
</dbReference>
<dbReference type="InterPro" id="IPR004360">
    <property type="entry name" value="Glyas_Fos-R_dOase_dom"/>
</dbReference>
<keyword evidence="3" id="KW-1185">Reference proteome</keyword>
<dbReference type="Pfam" id="PF00903">
    <property type="entry name" value="Glyoxalase"/>
    <property type="match status" value="1"/>
</dbReference>
<dbReference type="Proteomes" id="UP000474757">
    <property type="component" value="Unassembled WGS sequence"/>
</dbReference>
<dbReference type="AlphaFoldDB" id="A0A6B2JVN6"/>
<protein>
    <submittedName>
        <fullName evidence="2">Glyoxalase</fullName>
    </submittedName>
</protein>
<dbReference type="EMBL" id="JAAGAB010000004">
    <property type="protein sequence ID" value="NDV02567.1"/>
    <property type="molecule type" value="Genomic_DNA"/>
</dbReference>
<dbReference type="PANTHER" id="PTHR39175">
    <property type="entry name" value="FAMILY PROTEIN, PUTATIVE (AFU_ORTHOLOGUE AFUA_3G15060)-RELATED"/>
    <property type="match status" value="1"/>
</dbReference>
<organism evidence="2 3">
    <name type="scientific">Pseudoroseicyclus tamaricis</name>
    <dbReference type="NCBI Taxonomy" id="2705421"/>
    <lineage>
        <taxon>Bacteria</taxon>
        <taxon>Pseudomonadati</taxon>
        <taxon>Pseudomonadota</taxon>
        <taxon>Alphaproteobacteria</taxon>
        <taxon>Rhodobacterales</taxon>
        <taxon>Paracoccaceae</taxon>
        <taxon>Pseudoroseicyclus</taxon>
    </lineage>
</organism>
<accession>A0A6B2JVN6</accession>
<name>A0A6B2JVN6_9RHOB</name>
<dbReference type="SUPFAM" id="SSF54593">
    <property type="entry name" value="Glyoxalase/Bleomycin resistance protein/Dihydroxybiphenyl dioxygenase"/>
    <property type="match status" value="1"/>
</dbReference>
<proteinExistence type="predicted"/>
<dbReference type="RefSeq" id="WP_163895660.1">
    <property type="nucleotide sequence ID" value="NZ_JAAFYS010000004.1"/>
</dbReference>
<evidence type="ECO:0000313" key="2">
    <source>
        <dbReference type="EMBL" id="NDV02567.1"/>
    </source>
</evidence>
<evidence type="ECO:0000313" key="3">
    <source>
        <dbReference type="Proteomes" id="UP000474757"/>
    </source>
</evidence>
<reference evidence="2 3" key="1">
    <citation type="submission" date="2020-02" db="EMBL/GenBank/DDBJ databases">
        <title>Pseudoroseicyclus tamarix, sp. nov., isolated from offshore sediment of a Tamarix chinensis forest.</title>
        <authorList>
            <person name="Gai Y."/>
        </authorList>
    </citation>
    <scope>NUCLEOTIDE SEQUENCE [LARGE SCALE GENOMIC DNA]</scope>
    <source>
        <strain evidence="2 3">CLL3-39</strain>
    </source>
</reference>
<comment type="caution">
    <text evidence="2">The sequence shown here is derived from an EMBL/GenBank/DDBJ whole genome shotgun (WGS) entry which is preliminary data.</text>
</comment>
<dbReference type="PANTHER" id="PTHR39175:SF1">
    <property type="entry name" value="FAMILY PROTEIN, PUTATIVE (AFU_ORTHOLOGUE AFUA_3G15060)-RELATED"/>
    <property type="match status" value="1"/>
</dbReference>
<sequence length="119" mass="12904">MSWRLDHVQLAMPAGGEDACRAFWVDVLGMTEVEKPAGLAGRGGLWLRKGAVELHLGVAEPFAPATKAHPCFAVPGLDTLAEALEAAGHTVRWDSEIAGRRRFFTDDPFGNRVEFMAEA</sequence>